<dbReference type="Pfam" id="PF26354">
    <property type="entry name" value="DMF_alpha"/>
    <property type="match status" value="1"/>
</dbReference>
<sequence length="103" mass="11958">MYEIQPEDAELLRHFRTTTTKTRPLKLNRLLNRLRMEPMAGKQVIVCTRPYSEYAIGTLGERRGDPVALHAERYATLAEAQWAILKIRWAIHSPYPWPVVGLD</sequence>
<evidence type="ECO:0000313" key="2">
    <source>
        <dbReference type="EMBL" id="MEB2665314.1"/>
    </source>
</evidence>
<accession>A0ABU5X8U3</accession>
<reference evidence="2 3" key="1">
    <citation type="submission" date="2023-12" db="EMBL/GenBank/DDBJ databases">
        <title>Draft Genome Sequences of Bordetella parapertussis clinical Isolates from Colombia, 2023.</title>
        <authorList>
            <person name="Montilla E.A."/>
            <person name="Rojas F."/>
            <person name="Vargas M.N."/>
            <person name="Bonilla V."/>
            <person name="Duarte C."/>
        </authorList>
    </citation>
    <scope>NUCLEOTIDE SEQUENCE [LARGE SCALE GENOMIC DNA]</scope>
    <source>
        <strain evidence="2 3">320001806</strain>
    </source>
</reference>
<dbReference type="RefSeq" id="WP_010928737.1">
    <property type="nucleotide sequence ID" value="NZ_AP019378.2"/>
</dbReference>
<dbReference type="GeneID" id="93204576"/>
<feature type="domain" description="N,N-dimethylformamidase alpha subunit" evidence="1">
    <location>
        <begin position="9"/>
        <end position="89"/>
    </location>
</feature>
<proteinExistence type="predicted"/>
<evidence type="ECO:0000313" key="3">
    <source>
        <dbReference type="Proteomes" id="UP001324595"/>
    </source>
</evidence>
<gene>
    <name evidence="2" type="ORF">U5T69_19565</name>
</gene>
<dbReference type="Proteomes" id="UP001324595">
    <property type="component" value="Unassembled WGS sequence"/>
</dbReference>
<dbReference type="EMBL" id="JAXUBE010000114">
    <property type="protein sequence ID" value="MEB2665314.1"/>
    <property type="molecule type" value="Genomic_DNA"/>
</dbReference>
<name>A0ABU5X8U3_BORPP</name>
<comment type="caution">
    <text evidence="2">The sequence shown here is derived from an EMBL/GenBank/DDBJ whole genome shotgun (WGS) entry which is preliminary data.</text>
</comment>
<dbReference type="InterPro" id="IPR058713">
    <property type="entry name" value="DMF_alpha_dom"/>
</dbReference>
<organism evidence="2 3">
    <name type="scientific">Bordetella parapertussis</name>
    <dbReference type="NCBI Taxonomy" id="519"/>
    <lineage>
        <taxon>Bacteria</taxon>
        <taxon>Pseudomonadati</taxon>
        <taxon>Pseudomonadota</taxon>
        <taxon>Betaproteobacteria</taxon>
        <taxon>Burkholderiales</taxon>
        <taxon>Alcaligenaceae</taxon>
        <taxon>Bordetella</taxon>
    </lineage>
</organism>
<protein>
    <submittedName>
        <fullName evidence="2">Small subunit of N,N-dimethylformamidase</fullName>
    </submittedName>
</protein>
<keyword evidence="3" id="KW-1185">Reference proteome</keyword>
<evidence type="ECO:0000259" key="1">
    <source>
        <dbReference type="Pfam" id="PF26354"/>
    </source>
</evidence>